<dbReference type="OrthoDB" id="4537149at2"/>
<evidence type="ECO:0008006" key="2">
    <source>
        <dbReference type="Google" id="ProtNLM"/>
    </source>
</evidence>
<dbReference type="AlphaFoldDB" id="A0A646IBJ2"/>
<protein>
    <recommendedName>
        <fullName evidence="2">Restriction endonuclease domain-containing protein</fullName>
    </recommendedName>
</protein>
<dbReference type="EMBL" id="VJYJ02000166">
    <property type="protein sequence ID" value="MQS07247.1"/>
    <property type="molecule type" value="Genomic_DNA"/>
</dbReference>
<sequence>MSPKGRTDHWTDKAAAYGRVVPVYLVLNMQEGQLAIFRSPSEQGYRARRTVPFGSPVPVPAPFDFTLDTTGFEAGVAD</sequence>
<evidence type="ECO:0000313" key="1">
    <source>
        <dbReference type="EMBL" id="MQS07247.1"/>
    </source>
</evidence>
<organism evidence="1">
    <name type="scientific">Streptomyces alkaliphilus</name>
    <dbReference type="NCBI Taxonomy" id="1472722"/>
    <lineage>
        <taxon>Bacteria</taxon>
        <taxon>Bacillati</taxon>
        <taxon>Actinomycetota</taxon>
        <taxon>Actinomycetes</taxon>
        <taxon>Kitasatosporales</taxon>
        <taxon>Streptomycetaceae</taxon>
        <taxon>Streptomyces</taxon>
    </lineage>
</organism>
<proteinExistence type="predicted"/>
<gene>
    <name evidence="1" type="ORF">FNX48_008710</name>
</gene>
<accession>A0A646IBJ2</accession>
<dbReference type="Proteomes" id="UP000315516">
    <property type="component" value="Unassembled WGS sequence"/>
</dbReference>
<reference evidence="1" key="1">
    <citation type="submission" date="2019-10" db="EMBL/GenBank/DDBJ databases">
        <title>Streptomyces sp. nov., a novel actinobacterium isolated from alkaline environment.</title>
        <authorList>
            <person name="Golinska P."/>
        </authorList>
    </citation>
    <scope>NUCLEOTIDE SEQUENCE</scope>
    <source>
        <strain evidence="1">IF17</strain>
    </source>
</reference>
<name>A0A646IBJ2_9ACTN</name>
<comment type="caution">
    <text evidence="1">The sequence shown here is derived from an EMBL/GenBank/DDBJ whole genome shotgun (WGS) entry which is preliminary data.</text>
</comment>
<dbReference type="RefSeq" id="WP_143619308.1">
    <property type="nucleotide sequence ID" value="NZ_VJYJ02000166.1"/>
</dbReference>